<dbReference type="InterPro" id="IPR008978">
    <property type="entry name" value="HSP20-like_chaperone"/>
</dbReference>
<dbReference type="PANTHER" id="PTHR47062">
    <property type="match status" value="1"/>
</dbReference>
<reference evidence="3" key="1">
    <citation type="journal article" date="2020" name="bioRxiv">
        <title>Integrative omics analysis of Pseudomonas aeruginosa virus PA5oct highlights the molecular complexity of jumbo phages.</title>
        <authorList>
            <person name="Lood C."/>
            <person name="Danis-Wlodarczyk K."/>
            <person name="Blasdel B.G."/>
            <person name="Jang H.B."/>
            <person name="Vandenheuvel D."/>
            <person name="Briers Y."/>
            <person name="Noben J.-P."/>
            <person name="van Noort V."/>
            <person name="Drulis-Kawa Z."/>
            <person name="Lavigne R."/>
        </authorList>
    </citation>
    <scope>NUCLEOTIDE SEQUENCE [LARGE SCALE GENOMIC DNA]</scope>
</reference>
<evidence type="ECO:0000313" key="2">
    <source>
        <dbReference type="EMBL" id="QCG76140.1"/>
    </source>
</evidence>
<evidence type="ECO:0000313" key="3">
    <source>
        <dbReference type="Proteomes" id="UP000316733"/>
    </source>
</evidence>
<accession>A0A4Y1LUT0</accession>
<feature type="domain" description="SHSP" evidence="1">
    <location>
        <begin position="30"/>
        <end position="143"/>
    </location>
</feature>
<keyword evidence="2" id="KW-0346">Stress response</keyword>
<keyword evidence="3" id="KW-1185">Reference proteome</keyword>
<dbReference type="PROSITE" id="PS01031">
    <property type="entry name" value="SHSP"/>
    <property type="match status" value="1"/>
</dbReference>
<organism evidence="2 3">
    <name type="scientific">Pseudomonas phage vB_PaeM_PA5oct</name>
    <dbReference type="NCBI Taxonomy" id="2163605"/>
    <lineage>
        <taxon>Viruses</taxon>
        <taxon>Duplodnaviria</taxon>
        <taxon>Heunggongvirae</taxon>
        <taxon>Uroviricota</taxon>
        <taxon>Caudoviricetes</taxon>
        <taxon>Arenbergviridae</taxon>
        <taxon>Wroclawvirus</taxon>
        <taxon>Wroclawvirus PA5oct</taxon>
    </lineage>
</organism>
<proteinExistence type="predicted"/>
<dbReference type="EMBL" id="MK797984">
    <property type="protein sequence ID" value="QCG76140.1"/>
    <property type="molecule type" value="Genomic_DNA"/>
</dbReference>
<dbReference type="PANTHER" id="PTHR47062:SF1">
    <property type="entry name" value="SMALL HEAT SHOCK PROTEIN IBPA"/>
    <property type="match status" value="1"/>
</dbReference>
<dbReference type="Proteomes" id="UP000316733">
    <property type="component" value="Segment"/>
</dbReference>
<sequence length="143" mass="16164">MQKHVIMSSNLANYRYALGATDLLNTITNELSSQKFPPHNLIKNADGSYCLELALAGYDKSELDVYVDSRERLLVIETKPERIFKTEVEYEHKGISSKDFSVKFRLVDDLINISSCGMKNGILTIKIQPPSPAESQRKVIDIE</sequence>
<protein>
    <submittedName>
        <fullName evidence="2">Heat shock protein</fullName>
    </submittedName>
</protein>
<evidence type="ECO:0000259" key="1">
    <source>
        <dbReference type="PROSITE" id="PS01031"/>
    </source>
</evidence>
<dbReference type="Pfam" id="PF00011">
    <property type="entry name" value="HSP20"/>
    <property type="match status" value="1"/>
</dbReference>
<name>A0A4Y1LUT0_9CAUD</name>
<dbReference type="Gene3D" id="2.60.40.790">
    <property type="match status" value="1"/>
</dbReference>
<gene>
    <name evidence="2" type="ORF">EST35_0259</name>
</gene>
<dbReference type="SUPFAM" id="SSF49764">
    <property type="entry name" value="HSP20-like chaperones"/>
    <property type="match status" value="1"/>
</dbReference>
<dbReference type="InterPro" id="IPR002068">
    <property type="entry name" value="A-crystallin/Hsp20_dom"/>
</dbReference>